<name>A0A2M8DQD5_9BACT</name>
<evidence type="ECO:0008006" key="3">
    <source>
        <dbReference type="Google" id="ProtNLM"/>
    </source>
</evidence>
<dbReference type="EMBL" id="PFSY01000181">
    <property type="protein sequence ID" value="PJC01248.1"/>
    <property type="molecule type" value="Genomic_DNA"/>
</dbReference>
<dbReference type="SUPFAM" id="SSF51126">
    <property type="entry name" value="Pectin lyase-like"/>
    <property type="match status" value="2"/>
</dbReference>
<evidence type="ECO:0000313" key="2">
    <source>
        <dbReference type="Proteomes" id="UP000230136"/>
    </source>
</evidence>
<organism evidence="1 2">
    <name type="scientific">Candidatus Komeilibacteria bacterium CG_4_9_14_0_8_um_filter_36_9</name>
    <dbReference type="NCBI Taxonomy" id="1974473"/>
    <lineage>
        <taxon>Bacteria</taxon>
        <taxon>Candidatus Komeiliibacteriota</taxon>
    </lineage>
</organism>
<proteinExistence type="predicted"/>
<accession>A0A2M8DQD5</accession>
<evidence type="ECO:0000313" key="1">
    <source>
        <dbReference type="EMBL" id="PJC01248.1"/>
    </source>
</evidence>
<reference evidence="2" key="1">
    <citation type="submission" date="2017-09" db="EMBL/GenBank/DDBJ databases">
        <title>Depth-based differentiation of microbial function through sediment-hosted aquifers and enrichment of novel symbionts in the deep terrestrial subsurface.</title>
        <authorList>
            <person name="Probst A.J."/>
            <person name="Ladd B."/>
            <person name="Jarett J.K."/>
            <person name="Geller-Mcgrath D.E."/>
            <person name="Sieber C.M.K."/>
            <person name="Emerson J.B."/>
            <person name="Anantharaman K."/>
            <person name="Thomas B.C."/>
            <person name="Malmstrom R."/>
            <person name="Stieglmeier M."/>
            <person name="Klingl A."/>
            <person name="Woyke T."/>
            <person name="Ryan C.M."/>
            <person name="Banfield J.F."/>
        </authorList>
    </citation>
    <scope>NUCLEOTIDE SEQUENCE [LARGE SCALE GENOMIC DNA]</scope>
</reference>
<dbReference type="InterPro" id="IPR011050">
    <property type="entry name" value="Pectin_lyase_fold/virulence"/>
</dbReference>
<dbReference type="InterPro" id="IPR012334">
    <property type="entry name" value="Pectin_lyas_fold"/>
</dbReference>
<feature type="non-terminal residue" evidence="1">
    <location>
        <position position="1246"/>
    </location>
</feature>
<dbReference type="AlphaFoldDB" id="A0A2M8DQD5"/>
<dbReference type="Proteomes" id="UP000230136">
    <property type="component" value="Unassembled WGS sequence"/>
</dbReference>
<gene>
    <name evidence="1" type="ORF">CO073_03960</name>
</gene>
<comment type="caution">
    <text evidence="1">The sequence shown here is derived from an EMBL/GenBank/DDBJ whole genome shotgun (WGS) entry which is preliminary data.</text>
</comment>
<dbReference type="Gene3D" id="2.160.20.10">
    <property type="entry name" value="Single-stranded right-handed beta-helix, Pectin lyase-like"/>
    <property type="match status" value="2"/>
</dbReference>
<feature type="non-terminal residue" evidence="1">
    <location>
        <position position="1"/>
    </location>
</feature>
<protein>
    <recommendedName>
        <fullName evidence="3">Pectinesterase catalytic domain-containing protein</fullName>
    </recommendedName>
</protein>
<sequence>CSVSTIFSADNFSTNNLVVTGIAVIGGDNNNDSLTVNAPSTFNGNVTVNGTLTTTIFATPYDNVATVAKSGGDYTTIEDALDSITDNVATTITDSSASGGLSQVAFNSASIIEDYTITFSDELNYSVSGSVTGADGSGSLTTSFTSDSGKLTINQGYWSGTGWIAGDTVTVSTDFNRYLVRVMPGEYSETSPLVLKSYVDIVAVTDDWNDTIITSSSDTNLITAADNASLSGLTLQLTGSGTGRSIVNTADKVFKLNNNRLDYAGSTDGYGITTSTGTVTIDAGEIVGTNLVRGVNLTGAGTVNIWSNKIVSTTDDLYAAAGTINSYYNRLQGAGDNVETASGAIINSLYDQLDSTKITSAGTFVRKDQPLNTLVVAKGQVGNFDTITEALNEISRRGDASSTNLYTVEVLPGVYDESITMLDYVDIIGVGGEIATKITQADADVVTAASNAKLQGLTLEITAATAARSIINAADTSPVLDKLRMTYSGGTAGYGLYTTTGEPRLSNAILSGASLAKGVYQTDTGTTTVEHSAITATTDIEADAGTIKSYFNVLTGTNNIDIALGATIDSGNDILDSTKITSAGTYNALGKPQNTIYVAKGQDGHYDTITEALAAISTASSSNPYTIKVFPGVYDESITMEEYVDIVGIGGSKATYITQSDSSVITGSSNSTLRGFTLSLTGDTTGKPVVSSVGTSSPRLEDLVITGTAGVSTGISSATGSPEITNVIISSVSKGVVHTGTSGITNIHHSTITASTADLEASGASGSTIKSSYNRLSGTGNNILATAGATVETSFDIYKTITTGSNIDQHSFGATPIASAPALLVQPQDTSSWSDNSTGDGTYLAVNTASGFTGNILDLQVDGSSKMVVEATGSVGIGTTAPSGVLHVVGDETRFGSGGTIDYADGNGDVYIQNDLEVDGILYAPVSITGGLIPTTDNTEDMGTATYRWRTAYFGPSALSISDTGDTSGAGSDYVNMTLGFSGEQLQLLTTLQGSQSAGGNILIQSALPINGAGTAAIRIASANDLGTTDTVFQVGDNAADFLTILGAGNVGIGITNPGYLLDVAGTFRATGAAVLGATLDVTGDTALDSGLTIGDAAGDTVTVNSAAWTFSNNTTMALNDAVNALNIDSNTLSIDASTNRVGIGTTAPGAKLEVSDGTDSLQIASSGDLLFVDADGGASITGPAGGSLAMVAGVSKALTLTGNAASTWSTSSGLLTISGAGGVTIDSNSNLVIDTEGTSTITSLG</sequence>